<evidence type="ECO:0000313" key="1">
    <source>
        <dbReference type="EMBL" id="KAB2613676.1"/>
    </source>
</evidence>
<organism evidence="1 2">
    <name type="scientific">Pyrus ussuriensis x Pyrus communis</name>
    <dbReference type="NCBI Taxonomy" id="2448454"/>
    <lineage>
        <taxon>Eukaryota</taxon>
        <taxon>Viridiplantae</taxon>
        <taxon>Streptophyta</taxon>
        <taxon>Embryophyta</taxon>
        <taxon>Tracheophyta</taxon>
        <taxon>Spermatophyta</taxon>
        <taxon>Magnoliopsida</taxon>
        <taxon>eudicotyledons</taxon>
        <taxon>Gunneridae</taxon>
        <taxon>Pentapetalae</taxon>
        <taxon>rosids</taxon>
        <taxon>fabids</taxon>
        <taxon>Rosales</taxon>
        <taxon>Rosaceae</taxon>
        <taxon>Amygdaloideae</taxon>
        <taxon>Maleae</taxon>
        <taxon>Pyrus</taxon>
    </lineage>
</organism>
<reference evidence="2" key="2">
    <citation type="submission" date="2019-10" db="EMBL/GenBank/DDBJ databases">
        <title>A de novo genome assembly of a pear dwarfing rootstock.</title>
        <authorList>
            <person name="Wang F."/>
            <person name="Wang J."/>
            <person name="Li S."/>
            <person name="Zhang Y."/>
            <person name="Fang M."/>
            <person name="Ma L."/>
            <person name="Zhao Y."/>
            <person name="Jiang S."/>
        </authorList>
    </citation>
    <scope>NUCLEOTIDE SEQUENCE [LARGE SCALE GENOMIC DNA]</scope>
</reference>
<dbReference type="Proteomes" id="UP000327157">
    <property type="component" value="Chromosome 9"/>
</dbReference>
<reference evidence="1 2" key="1">
    <citation type="submission" date="2019-09" db="EMBL/GenBank/DDBJ databases">
        <authorList>
            <person name="Ou C."/>
        </authorList>
    </citation>
    <scope>NUCLEOTIDE SEQUENCE [LARGE SCALE GENOMIC DNA]</scope>
    <source>
        <strain evidence="1">S2</strain>
        <tissue evidence="1">Leaf</tissue>
    </source>
</reference>
<accession>A0A5N5GDY7</accession>
<dbReference type="AlphaFoldDB" id="A0A5N5GDY7"/>
<dbReference type="EMBL" id="SMOL01000458">
    <property type="protein sequence ID" value="KAB2613676.1"/>
    <property type="molecule type" value="Genomic_DNA"/>
</dbReference>
<proteinExistence type="predicted"/>
<name>A0A5N5GDY7_9ROSA</name>
<gene>
    <name evidence="1" type="ORF">D8674_035992</name>
</gene>
<reference evidence="1 2" key="3">
    <citation type="submission" date="2019-11" db="EMBL/GenBank/DDBJ databases">
        <title>A de novo genome assembly of a pear dwarfing rootstock.</title>
        <authorList>
            <person name="Wang F."/>
            <person name="Wang J."/>
            <person name="Li S."/>
            <person name="Zhang Y."/>
            <person name="Fang M."/>
            <person name="Ma L."/>
            <person name="Zhao Y."/>
            <person name="Jiang S."/>
        </authorList>
    </citation>
    <scope>NUCLEOTIDE SEQUENCE [LARGE SCALE GENOMIC DNA]</scope>
    <source>
        <strain evidence="1">S2</strain>
        <tissue evidence="1">Leaf</tissue>
    </source>
</reference>
<protein>
    <submittedName>
        <fullName evidence="1">Uncharacterized protein</fullName>
    </submittedName>
</protein>
<comment type="caution">
    <text evidence="1">The sequence shown here is derived from an EMBL/GenBank/DDBJ whole genome shotgun (WGS) entry which is preliminary data.</text>
</comment>
<keyword evidence="2" id="KW-1185">Reference proteome</keyword>
<evidence type="ECO:0000313" key="2">
    <source>
        <dbReference type="Proteomes" id="UP000327157"/>
    </source>
</evidence>
<sequence>MAEHESDADDKQKSFVKCVKSKHWDDAKKYLNDRKAKIDFLHFLVSKDYRMPMWFKEMVDSMEREDLEEIKISGGFGQPEITTVIPASIFGLGRELDALINPLPVTLAQMSEKGGKNGSLSLFCHATRFSQR</sequence>